<evidence type="ECO:0000256" key="1">
    <source>
        <dbReference type="SAM" id="Phobius"/>
    </source>
</evidence>
<comment type="caution">
    <text evidence="2">The sequence shown here is derived from an EMBL/GenBank/DDBJ whole genome shotgun (WGS) entry which is preliminary data.</text>
</comment>
<accession>A0A5B7D3J4</accession>
<evidence type="ECO:0000313" key="2">
    <source>
        <dbReference type="EMBL" id="MPC15096.1"/>
    </source>
</evidence>
<sequence>MKVAGNHQAMCWSFQDSGKKSRPTVVARVGRERAPHNTLVALTGSLITAVVLTPVGSSYLYKTTIKNGLTLHQVKRADRDRLTHVRKGNEVFHPTLRTIDLDSRIALLLLVHPPLQTGLVHLIMHKINLFFIDIFKTSTT</sequence>
<keyword evidence="3" id="KW-1185">Reference proteome</keyword>
<dbReference type="Proteomes" id="UP000324222">
    <property type="component" value="Unassembled WGS sequence"/>
</dbReference>
<feature type="transmembrane region" description="Helical" evidence="1">
    <location>
        <begin position="39"/>
        <end position="61"/>
    </location>
</feature>
<evidence type="ECO:0000313" key="3">
    <source>
        <dbReference type="Proteomes" id="UP000324222"/>
    </source>
</evidence>
<name>A0A5B7D3J4_PORTR</name>
<reference evidence="2 3" key="1">
    <citation type="submission" date="2019-05" db="EMBL/GenBank/DDBJ databases">
        <title>Another draft genome of Portunus trituberculatus and its Hox gene families provides insights of decapod evolution.</title>
        <authorList>
            <person name="Jeong J.-H."/>
            <person name="Song I."/>
            <person name="Kim S."/>
            <person name="Choi T."/>
            <person name="Kim D."/>
            <person name="Ryu S."/>
            <person name="Kim W."/>
        </authorList>
    </citation>
    <scope>NUCLEOTIDE SEQUENCE [LARGE SCALE GENOMIC DNA]</scope>
    <source>
        <tissue evidence="2">Muscle</tissue>
    </source>
</reference>
<dbReference type="EMBL" id="VSRR010000401">
    <property type="protein sequence ID" value="MPC15096.1"/>
    <property type="molecule type" value="Genomic_DNA"/>
</dbReference>
<keyword evidence="1" id="KW-0472">Membrane</keyword>
<keyword evidence="1" id="KW-1133">Transmembrane helix</keyword>
<dbReference type="AlphaFoldDB" id="A0A5B7D3J4"/>
<gene>
    <name evidence="2" type="ORF">E2C01_007879</name>
</gene>
<organism evidence="2 3">
    <name type="scientific">Portunus trituberculatus</name>
    <name type="common">Swimming crab</name>
    <name type="synonym">Neptunus trituberculatus</name>
    <dbReference type="NCBI Taxonomy" id="210409"/>
    <lineage>
        <taxon>Eukaryota</taxon>
        <taxon>Metazoa</taxon>
        <taxon>Ecdysozoa</taxon>
        <taxon>Arthropoda</taxon>
        <taxon>Crustacea</taxon>
        <taxon>Multicrustacea</taxon>
        <taxon>Malacostraca</taxon>
        <taxon>Eumalacostraca</taxon>
        <taxon>Eucarida</taxon>
        <taxon>Decapoda</taxon>
        <taxon>Pleocyemata</taxon>
        <taxon>Brachyura</taxon>
        <taxon>Eubrachyura</taxon>
        <taxon>Portunoidea</taxon>
        <taxon>Portunidae</taxon>
        <taxon>Portuninae</taxon>
        <taxon>Portunus</taxon>
    </lineage>
</organism>
<keyword evidence="1" id="KW-0812">Transmembrane</keyword>
<protein>
    <submittedName>
        <fullName evidence="2">Uncharacterized protein</fullName>
    </submittedName>
</protein>
<proteinExistence type="predicted"/>